<name>A1TL45_PARC0</name>
<dbReference type="STRING" id="397945.Aave_1087"/>
<dbReference type="AlphaFoldDB" id="A1TL45"/>
<dbReference type="KEGG" id="aav:Aave_1087"/>
<sequence length="163" mass="17553">MQGDVPALVEGVERGHGIAVEMRHEAEDAVVHAAADGNGSGVAARLDAPDQRRDEIAAHRQSDWCVHVGKKKRGVRRAHAGNTGRRWRPGAAGWEAGGVEAGGGSRRERRGPGVRNGARREKEESLPEGRRTVVRVRWARHAETMRAPWSPGKAGMSPGRGTV</sequence>
<protein>
    <submittedName>
        <fullName evidence="2">Uncharacterized protein</fullName>
    </submittedName>
</protein>
<evidence type="ECO:0000256" key="1">
    <source>
        <dbReference type="SAM" id="MobiDB-lite"/>
    </source>
</evidence>
<feature type="compositionally biased region" description="Gly residues" evidence="1">
    <location>
        <begin position="95"/>
        <end position="104"/>
    </location>
</feature>
<feature type="compositionally biased region" description="Basic and acidic residues" evidence="1">
    <location>
        <begin position="118"/>
        <end position="128"/>
    </location>
</feature>
<accession>A1TL45</accession>
<dbReference type="HOGENOM" id="CLU_1623572_0_0_4"/>
<dbReference type="Proteomes" id="UP000002596">
    <property type="component" value="Chromosome"/>
</dbReference>
<feature type="region of interest" description="Disordered" evidence="1">
    <location>
        <begin position="71"/>
        <end position="128"/>
    </location>
</feature>
<evidence type="ECO:0000313" key="3">
    <source>
        <dbReference type="Proteomes" id="UP000002596"/>
    </source>
</evidence>
<organism evidence="2 3">
    <name type="scientific">Paracidovorax citrulli (strain AAC00-1)</name>
    <name type="common">Acidovorax citrulli</name>
    <dbReference type="NCBI Taxonomy" id="397945"/>
    <lineage>
        <taxon>Bacteria</taxon>
        <taxon>Pseudomonadati</taxon>
        <taxon>Pseudomonadota</taxon>
        <taxon>Betaproteobacteria</taxon>
        <taxon>Burkholderiales</taxon>
        <taxon>Comamonadaceae</taxon>
        <taxon>Paracidovorax</taxon>
    </lineage>
</organism>
<dbReference type="EMBL" id="CP000512">
    <property type="protein sequence ID" value="ABM31683.1"/>
    <property type="molecule type" value="Genomic_DNA"/>
</dbReference>
<gene>
    <name evidence="2" type="ordered locus">Aave_1087</name>
</gene>
<reference evidence="2 3" key="1">
    <citation type="submission" date="2006-12" db="EMBL/GenBank/DDBJ databases">
        <title>Complete sequence of Acidovorax avenae subsp. citrulli AAC00-1.</title>
        <authorList>
            <consortium name="US DOE Joint Genome Institute"/>
            <person name="Copeland A."/>
            <person name="Lucas S."/>
            <person name="Lapidus A."/>
            <person name="Barry K."/>
            <person name="Detter J.C."/>
            <person name="Glavina del Rio T."/>
            <person name="Dalin E."/>
            <person name="Tice H."/>
            <person name="Pitluck S."/>
            <person name="Kiss H."/>
            <person name="Brettin T."/>
            <person name="Bruce D."/>
            <person name="Han C."/>
            <person name="Tapia R."/>
            <person name="Gilna P."/>
            <person name="Schmutz J."/>
            <person name="Larimer F."/>
            <person name="Land M."/>
            <person name="Hauser L."/>
            <person name="Kyrpides N."/>
            <person name="Kim E."/>
            <person name="Stahl D."/>
            <person name="Richardson P."/>
        </authorList>
    </citation>
    <scope>NUCLEOTIDE SEQUENCE [LARGE SCALE GENOMIC DNA]</scope>
    <source>
        <strain evidence="2 3">AAC00-1</strain>
    </source>
</reference>
<proteinExistence type="predicted"/>
<evidence type="ECO:0000313" key="2">
    <source>
        <dbReference type="EMBL" id="ABM31683.1"/>
    </source>
</evidence>